<dbReference type="GO" id="GO:0003690">
    <property type="term" value="F:double-stranded DNA binding"/>
    <property type="evidence" value="ECO:0007669"/>
    <property type="project" value="UniProtKB-UniRule"/>
</dbReference>
<dbReference type="AlphaFoldDB" id="A0A1M4WX98"/>
<dbReference type="Gene3D" id="2.40.290.10">
    <property type="match status" value="1"/>
</dbReference>
<accession>A0A1M4WX98</accession>
<evidence type="ECO:0000256" key="2">
    <source>
        <dbReference type="HAMAP-Rule" id="MF_01875"/>
    </source>
</evidence>
<dbReference type="PIRSF" id="PIRSF006493">
    <property type="entry name" value="Prok_Ku"/>
    <property type="match status" value="1"/>
</dbReference>
<dbReference type="GO" id="GO:0006310">
    <property type="term" value="P:DNA recombination"/>
    <property type="evidence" value="ECO:0007669"/>
    <property type="project" value="UniProtKB-KW"/>
</dbReference>
<dbReference type="STRING" id="366533.SAMN05444339_102269"/>
<dbReference type="NCBIfam" id="TIGR02772">
    <property type="entry name" value="Ku_bact"/>
    <property type="match status" value="1"/>
</dbReference>
<evidence type="ECO:0000313" key="4">
    <source>
        <dbReference type="EMBL" id="SHE85874.1"/>
    </source>
</evidence>
<organism evidence="4 5">
    <name type="scientific">Loktanella atrilutea</name>
    <dbReference type="NCBI Taxonomy" id="366533"/>
    <lineage>
        <taxon>Bacteria</taxon>
        <taxon>Pseudomonadati</taxon>
        <taxon>Pseudomonadota</taxon>
        <taxon>Alphaproteobacteria</taxon>
        <taxon>Rhodobacterales</taxon>
        <taxon>Roseobacteraceae</taxon>
        <taxon>Loktanella</taxon>
    </lineage>
</organism>
<keyword evidence="2" id="KW-0234">DNA repair</keyword>
<evidence type="ECO:0000256" key="1">
    <source>
        <dbReference type="ARBA" id="ARBA00023125"/>
    </source>
</evidence>
<dbReference type="Proteomes" id="UP000183987">
    <property type="component" value="Unassembled WGS sequence"/>
</dbReference>
<reference evidence="5" key="1">
    <citation type="submission" date="2016-11" db="EMBL/GenBank/DDBJ databases">
        <authorList>
            <person name="Varghese N."/>
            <person name="Submissions S."/>
        </authorList>
    </citation>
    <scope>NUCLEOTIDE SEQUENCE [LARGE SCALE GENOMIC DNA]</scope>
    <source>
        <strain evidence="5">DSM 29326</strain>
    </source>
</reference>
<dbReference type="CDD" id="cd00789">
    <property type="entry name" value="KU_like"/>
    <property type="match status" value="1"/>
</dbReference>
<dbReference type="InterPro" id="IPR016194">
    <property type="entry name" value="SPOC-like_C_dom_sf"/>
</dbReference>
<gene>
    <name evidence="2" type="primary">ku</name>
    <name evidence="4" type="ORF">SAMN05444339_102269</name>
</gene>
<dbReference type="InterPro" id="IPR006164">
    <property type="entry name" value="DNA_bd_Ku70/Ku80"/>
</dbReference>
<keyword evidence="2" id="KW-0227">DNA damage</keyword>
<dbReference type="SMART" id="SM00559">
    <property type="entry name" value="Ku78"/>
    <property type="match status" value="1"/>
</dbReference>
<keyword evidence="2" id="KW-0233">DNA recombination</keyword>
<comment type="similarity">
    <text evidence="2">Belongs to the prokaryotic Ku family.</text>
</comment>
<proteinExistence type="inferred from homology"/>
<keyword evidence="5" id="KW-1185">Reference proteome</keyword>
<dbReference type="Pfam" id="PF02735">
    <property type="entry name" value="Ku"/>
    <property type="match status" value="1"/>
</dbReference>
<dbReference type="HAMAP" id="MF_01875">
    <property type="entry name" value="Prokaryotic_Ku"/>
    <property type="match status" value="1"/>
</dbReference>
<dbReference type="EMBL" id="FQUE01000002">
    <property type="protein sequence ID" value="SHE85874.1"/>
    <property type="molecule type" value="Genomic_DNA"/>
</dbReference>
<dbReference type="GO" id="GO:0006303">
    <property type="term" value="P:double-strand break repair via nonhomologous end joining"/>
    <property type="evidence" value="ECO:0007669"/>
    <property type="project" value="UniProtKB-UniRule"/>
</dbReference>
<evidence type="ECO:0000259" key="3">
    <source>
        <dbReference type="SMART" id="SM00559"/>
    </source>
</evidence>
<dbReference type="SUPFAM" id="SSF100939">
    <property type="entry name" value="SPOC domain-like"/>
    <property type="match status" value="1"/>
</dbReference>
<feature type="domain" description="Ku" evidence="3">
    <location>
        <begin position="88"/>
        <end position="217"/>
    </location>
</feature>
<sequence length="308" mass="33909">MTSVICFGTNLSIQFAEPFAPDSVRSDDWSKGILMASRALWKGQLRLSLVSIPVEIHSATKSSSSISFRQIHEPSGKPVKYQKTVAGIGPIDTKDIVKGYETGDDNYMLIDPEELDAIRLETKKTFELVQFVDACEISPLYFDKPYYIVPTDDLAQDAYRVIRDALRTAGKVGLGQFTMRGKEYLGAVKPCGDGLLMETLHYADELRNADPLFNDIADETSDKDLLEVATALIDRKSGPFDAAAFTDHYSKALHDLIEAKRKNRKTKHVAAAEDDASQGENVVDLMAALKQSLKGTKTPAKGGRKKAS</sequence>
<comment type="subunit">
    <text evidence="2">Homodimer. Interacts with LigD.</text>
</comment>
<name>A0A1M4WX98_LOKAT</name>
<dbReference type="InterPro" id="IPR009187">
    <property type="entry name" value="Prok_Ku"/>
</dbReference>
<dbReference type="PANTHER" id="PTHR41251:SF1">
    <property type="entry name" value="NON-HOMOLOGOUS END JOINING PROTEIN KU"/>
    <property type="match status" value="1"/>
</dbReference>
<keyword evidence="1 2" id="KW-0238">DNA-binding</keyword>
<comment type="function">
    <text evidence="2">With LigD forms a non-homologous end joining (NHEJ) DNA repair enzyme, which repairs dsDNA breaks with reduced fidelity. Binds linear dsDNA with 5'- and 3'- overhangs but not closed circular dsDNA nor ssDNA. Recruits and stimulates the ligase activity of LigD.</text>
</comment>
<protein>
    <recommendedName>
        <fullName evidence="2">Non-homologous end joining protein Ku</fullName>
    </recommendedName>
</protein>
<dbReference type="PANTHER" id="PTHR41251">
    <property type="entry name" value="NON-HOMOLOGOUS END JOINING PROTEIN KU"/>
    <property type="match status" value="1"/>
</dbReference>
<evidence type="ECO:0000313" key="5">
    <source>
        <dbReference type="Proteomes" id="UP000183987"/>
    </source>
</evidence>